<evidence type="ECO:0000259" key="5">
    <source>
        <dbReference type="Pfam" id="PF18962"/>
    </source>
</evidence>
<dbReference type="Gene3D" id="2.60.120.380">
    <property type="match status" value="1"/>
</dbReference>
<dbReference type="RefSeq" id="WP_191182704.1">
    <property type="nucleotide sequence ID" value="NZ_JACXAJ010000002.1"/>
</dbReference>
<name>A0ABR7XE15_9BACT</name>
<comment type="caution">
    <text evidence="2">Lacks conserved residue(s) required for the propagation of feature annotation.</text>
</comment>
<dbReference type="InterPro" id="IPR051048">
    <property type="entry name" value="Peptidase_S8/S53_subtilisin"/>
</dbReference>
<dbReference type="InterPro" id="IPR026444">
    <property type="entry name" value="Secre_tail"/>
</dbReference>
<evidence type="ECO:0000256" key="1">
    <source>
        <dbReference type="ARBA" id="ARBA00011073"/>
    </source>
</evidence>
<dbReference type="Proteomes" id="UP000625551">
    <property type="component" value="Unassembled WGS sequence"/>
</dbReference>
<dbReference type="InterPro" id="IPR036852">
    <property type="entry name" value="Peptidase_S8/S53_dom_sf"/>
</dbReference>
<dbReference type="SUPFAM" id="SSF49785">
    <property type="entry name" value="Galactose-binding domain-like"/>
    <property type="match status" value="1"/>
</dbReference>
<feature type="domain" description="Secretion system C-terminal sorting" evidence="5">
    <location>
        <begin position="809"/>
        <end position="880"/>
    </location>
</feature>
<dbReference type="Gene3D" id="3.40.50.200">
    <property type="entry name" value="Peptidase S8/S53 domain"/>
    <property type="match status" value="1"/>
</dbReference>
<dbReference type="NCBIfam" id="TIGR04183">
    <property type="entry name" value="Por_Secre_tail"/>
    <property type="match status" value="1"/>
</dbReference>
<evidence type="ECO:0000259" key="4">
    <source>
        <dbReference type="Pfam" id="PF00082"/>
    </source>
</evidence>
<comment type="caution">
    <text evidence="6">The sequence shown here is derived from an EMBL/GenBank/DDBJ whole genome shotgun (WGS) entry which is preliminary data.</text>
</comment>
<feature type="signal peptide" evidence="3">
    <location>
        <begin position="1"/>
        <end position="29"/>
    </location>
</feature>
<dbReference type="PANTHER" id="PTHR43399:SF4">
    <property type="entry name" value="CELL WALL-ASSOCIATED PROTEASE"/>
    <property type="match status" value="1"/>
</dbReference>
<feature type="chain" id="PRO_5046029389" evidence="3">
    <location>
        <begin position="30"/>
        <end position="882"/>
    </location>
</feature>
<accession>A0ABR7XE15</accession>
<keyword evidence="7" id="KW-1185">Reference proteome</keyword>
<evidence type="ECO:0000256" key="2">
    <source>
        <dbReference type="PROSITE-ProRule" id="PRU01240"/>
    </source>
</evidence>
<evidence type="ECO:0000313" key="7">
    <source>
        <dbReference type="Proteomes" id="UP000625551"/>
    </source>
</evidence>
<evidence type="ECO:0000313" key="6">
    <source>
        <dbReference type="EMBL" id="MBD1396532.1"/>
    </source>
</evidence>
<reference evidence="6 7" key="1">
    <citation type="submission" date="2020-09" db="EMBL/GenBank/DDBJ databases">
        <title>Genome sequencing and assembly of Pontibacter sp.</title>
        <authorList>
            <person name="Chhetri G."/>
        </authorList>
    </citation>
    <scope>NUCLEOTIDE SEQUENCE [LARGE SCALE GENOMIC DNA]</scope>
    <source>
        <strain evidence="6 7">JH31</strain>
    </source>
</reference>
<dbReference type="Pfam" id="PF18962">
    <property type="entry name" value="Por_Secre_tail"/>
    <property type="match status" value="1"/>
</dbReference>
<sequence>MPPLYKLKHTHWVPALWLLALLLPLGIQAQQTENPVFQKELDQKLAPTLRHAAAGSSLASYSVQVKDTADFRAWLQNKQWKAQLTEVAGYRNIMVVSGISRSQLLLLLSSPSVIYVDRASRQAQEELELKDADFVANNIYAAQARFPDLTGEGMTVSVKENPFNPQDPDLQGRVLGAVGNEHSVHATTMATLIAGAGNTGPAGKGVTWKSMLAHSDFADLYPDDSELLLSQGISVQNHSYGVGVENYYGLESQAYDRQAFQNPQLLHVFSSGNSGDKSDTTGTYANLPGIANLTGQFKTSKNTISVGALEPNGQVGIRSSRGPAYDGRIKPELVAHGVGGTSEAAAVVSGIALLVQQAYKEKHGNLPPASLVKAALINSAEDTGRPGPDFESGFGNADALGAIRIVENNHFVLGAVAQGETKTYQLTIPAGTHLVKATIAWHDPEAEPNAEKALLHDLDLTLRHKATGKTWQPWVLSSHPHPDSLRLPARRGTDRLNNVEQITLLTPSAGVYTLTVSGHQVAKGPQEFSLVYEFEQGMEWLYPAAGSSLVAGQANRLAWQGVAQAGLGRLEYRLSGSEAWHLIDPNVALDGPGYTWQTPDTMAIAQLRLTAGNKVAVSEEFVVARPLSLQVGFNCDEQVMFQWPALPNVQQYQLYYLGDTHLQPLLTTTDTLAVFDKRALQSDFVAISPIVQGLNAQNSPSVALESADAGCYVTSFLARQLVMDTVKLDLAIGTLYQLASISLERKGKTSGFTTIQTLNPVSQLSHVLTDSQPENGRNIYRVKVSTTDGKTFYSQQEEVIYASENFVQVYPNPVTAGQPFYIAVASDSAQIQLYDQMGRLVLETTEAGVLKEVRTNGLKRGLYIVKVKSESGTYLTGKVLVL</sequence>
<keyword evidence="3" id="KW-0732">Signal</keyword>
<dbReference type="SUPFAM" id="SSF52743">
    <property type="entry name" value="Subtilisin-like"/>
    <property type="match status" value="1"/>
</dbReference>
<dbReference type="CDD" id="cd04842">
    <property type="entry name" value="Peptidases_S8_Kp43_protease"/>
    <property type="match status" value="1"/>
</dbReference>
<dbReference type="InterPro" id="IPR034058">
    <property type="entry name" value="TagA/B/C/D_pept_dom"/>
</dbReference>
<proteinExistence type="inferred from homology"/>
<protein>
    <submittedName>
        <fullName evidence="6">S8 family serine peptidase</fullName>
    </submittedName>
</protein>
<evidence type="ECO:0000256" key="3">
    <source>
        <dbReference type="SAM" id="SignalP"/>
    </source>
</evidence>
<dbReference type="InterPro" id="IPR000209">
    <property type="entry name" value="Peptidase_S8/S53_dom"/>
</dbReference>
<dbReference type="InterPro" id="IPR008979">
    <property type="entry name" value="Galactose-bd-like_sf"/>
</dbReference>
<dbReference type="PROSITE" id="PS51892">
    <property type="entry name" value="SUBTILASE"/>
    <property type="match status" value="1"/>
</dbReference>
<dbReference type="PANTHER" id="PTHR43399">
    <property type="entry name" value="SUBTILISIN-RELATED"/>
    <property type="match status" value="1"/>
</dbReference>
<dbReference type="EMBL" id="JACXAJ010000002">
    <property type="protein sequence ID" value="MBD1396532.1"/>
    <property type="molecule type" value="Genomic_DNA"/>
</dbReference>
<dbReference type="Pfam" id="PF00082">
    <property type="entry name" value="Peptidase_S8"/>
    <property type="match status" value="1"/>
</dbReference>
<gene>
    <name evidence="6" type="ORF">H9Q13_05090</name>
</gene>
<comment type="similarity">
    <text evidence="1 2">Belongs to the peptidase S8 family.</text>
</comment>
<feature type="domain" description="Peptidase S8/S53" evidence="4">
    <location>
        <begin position="151"/>
        <end position="395"/>
    </location>
</feature>
<organism evidence="6 7">
    <name type="scientific">Pontibacter aquaedesilientis</name>
    <dbReference type="NCBI Taxonomy" id="2766980"/>
    <lineage>
        <taxon>Bacteria</taxon>
        <taxon>Pseudomonadati</taxon>
        <taxon>Bacteroidota</taxon>
        <taxon>Cytophagia</taxon>
        <taxon>Cytophagales</taxon>
        <taxon>Hymenobacteraceae</taxon>
        <taxon>Pontibacter</taxon>
    </lineage>
</organism>